<dbReference type="SUPFAM" id="SSF53474">
    <property type="entry name" value="alpha/beta-Hydrolases"/>
    <property type="match status" value="1"/>
</dbReference>
<reference evidence="11" key="1">
    <citation type="submission" date="2021-12" db="EMBL/GenBank/DDBJ databases">
        <authorList>
            <person name="King R."/>
        </authorList>
    </citation>
    <scope>NUCLEOTIDE SEQUENCE</scope>
</reference>
<dbReference type="Pfam" id="PF04083">
    <property type="entry name" value="Abhydro_lipase"/>
    <property type="match status" value="1"/>
</dbReference>
<keyword evidence="2 9" id="KW-0732">Signal</keyword>
<evidence type="ECO:0000256" key="9">
    <source>
        <dbReference type="SAM" id="SignalP"/>
    </source>
</evidence>
<feature type="chain" id="PRO_5040177247" description="Lipase" evidence="9">
    <location>
        <begin position="19"/>
        <end position="423"/>
    </location>
</feature>
<name>A0A9P0BGU0_CHRIL</name>
<dbReference type="GO" id="GO:0016788">
    <property type="term" value="F:hydrolase activity, acting on ester bonds"/>
    <property type="evidence" value="ECO:0007669"/>
    <property type="project" value="InterPro"/>
</dbReference>
<feature type="active site" description="Nucleophile" evidence="8">
    <location>
        <position position="192"/>
    </location>
</feature>
<evidence type="ECO:0000313" key="12">
    <source>
        <dbReference type="Proteomes" id="UP001154114"/>
    </source>
</evidence>
<keyword evidence="5" id="KW-0443">Lipid metabolism</keyword>
<organism evidence="11 12">
    <name type="scientific">Chrysodeixis includens</name>
    <name type="common">Soybean looper</name>
    <name type="synonym">Pseudoplusia includens</name>
    <dbReference type="NCBI Taxonomy" id="689277"/>
    <lineage>
        <taxon>Eukaryota</taxon>
        <taxon>Metazoa</taxon>
        <taxon>Ecdysozoa</taxon>
        <taxon>Arthropoda</taxon>
        <taxon>Hexapoda</taxon>
        <taxon>Insecta</taxon>
        <taxon>Pterygota</taxon>
        <taxon>Neoptera</taxon>
        <taxon>Endopterygota</taxon>
        <taxon>Lepidoptera</taxon>
        <taxon>Glossata</taxon>
        <taxon>Ditrysia</taxon>
        <taxon>Noctuoidea</taxon>
        <taxon>Noctuidae</taxon>
        <taxon>Plusiinae</taxon>
        <taxon>Chrysodeixis</taxon>
    </lineage>
</organism>
<evidence type="ECO:0000256" key="2">
    <source>
        <dbReference type="ARBA" id="ARBA00022729"/>
    </source>
</evidence>
<evidence type="ECO:0000256" key="7">
    <source>
        <dbReference type="PIRNR" id="PIRNR000862"/>
    </source>
</evidence>
<keyword evidence="3 7" id="KW-0378">Hydrolase</keyword>
<evidence type="ECO:0000256" key="3">
    <source>
        <dbReference type="ARBA" id="ARBA00022801"/>
    </source>
</evidence>
<evidence type="ECO:0000259" key="10">
    <source>
        <dbReference type="Pfam" id="PF04083"/>
    </source>
</evidence>
<evidence type="ECO:0000256" key="5">
    <source>
        <dbReference type="ARBA" id="ARBA00023098"/>
    </source>
</evidence>
<dbReference type="FunFam" id="3.40.50.1820:FF:000057">
    <property type="entry name" value="Lipase"/>
    <property type="match status" value="1"/>
</dbReference>
<feature type="active site" description="Charge relay system" evidence="8">
    <location>
        <position position="395"/>
    </location>
</feature>
<accession>A0A9P0BGU0</accession>
<dbReference type="OrthoDB" id="9974421at2759"/>
<keyword evidence="6" id="KW-0325">Glycoprotein</keyword>
<protein>
    <recommendedName>
        <fullName evidence="7">Lipase</fullName>
    </recommendedName>
</protein>
<evidence type="ECO:0000256" key="8">
    <source>
        <dbReference type="PIRSR" id="PIRSR000862-1"/>
    </source>
</evidence>
<dbReference type="GO" id="GO:0016042">
    <property type="term" value="P:lipid catabolic process"/>
    <property type="evidence" value="ECO:0007669"/>
    <property type="project" value="UniProtKB-KW"/>
</dbReference>
<dbReference type="InterPro" id="IPR006693">
    <property type="entry name" value="AB_hydrolase_lipase"/>
</dbReference>
<evidence type="ECO:0000256" key="6">
    <source>
        <dbReference type="ARBA" id="ARBA00023180"/>
    </source>
</evidence>
<dbReference type="EMBL" id="LR824013">
    <property type="protein sequence ID" value="CAH0578990.1"/>
    <property type="molecule type" value="Genomic_DNA"/>
</dbReference>
<dbReference type="InterPro" id="IPR025483">
    <property type="entry name" value="Lipase_euk"/>
</dbReference>
<evidence type="ECO:0000313" key="11">
    <source>
        <dbReference type="EMBL" id="CAH0578990.1"/>
    </source>
</evidence>
<dbReference type="AlphaFoldDB" id="A0A9P0BGU0"/>
<dbReference type="Gene3D" id="3.40.50.1820">
    <property type="entry name" value="alpha/beta hydrolase"/>
    <property type="match status" value="1"/>
</dbReference>
<keyword evidence="4 7" id="KW-0442">Lipid degradation</keyword>
<feature type="active site" description="Charge relay system" evidence="8">
    <location>
        <position position="364"/>
    </location>
</feature>
<dbReference type="Proteomes" id="UP001154114">
    <property type="component" value="Chromosome 10"/>
</dbReference>
<dbReference type="PIRSF" id="PIRSF000862">
    <property type="entry name" value="Steryl_ester_lip"/>
    <property type="match status" value="1"/>
</dbReference>
<feature type="signal peptide" evidence="9">
    <location>
        <begin position="1"/>
        <end position="18"/>
    </location>
</feature>
<feature type="domain" description="Partial AB-hydrolase lipase" evidence="10">
    <location>
        <begin position="54"/>
        <end position="113"/>
    </location>
</feature>
<gene>
    <name evidence="11" type="ORF">CINC_LOCUS827</name>
</gene>
<evidence type="ECO:0000256" key="4">
    <source>
        <dbReference type="ARBA" id="ARBA00022963"/>
    </source>
</evidence>
<sequence>MVPKIVLLVALAAITVNARRAPHADYIESLFKANNGGRFSSDILEDSLLDAPGLVAKYGYPIEIHHVTTSDGYILEMHRIPHGRDEHNTRDPSKPIAFIMHGLLSSSADFIVKGPGNALAYVLAEAGYDVWLGNARGNYYSRDHLTLKPDSNINQNFWKFSWDEIGNFDLPAFIDYILETTGQSKLHYLGHSQGGTTFLVLNSLRPEYNEKFISFQGLAPASFMDNNDVSMFQSLAPFENVIESTAYLLGYGEVFGDRDFITEFKANYCGEGSIFTELCSSTITGLNEREFYNSTMVPLFLAHAPAGASIRQIAHYGQVIKFEAFRRYNHNSLTNLIVYGSRNPPPYDLSKVTAPSYLHYGASDKEVNYRDLHNLASKLPNVVGKYRIERETFNHYDFIWGIDARQVLYDKLITLMKDAESRL</sequence>
<proteinExistence type="inferred from homology"/>
<dbReference type="PANTHER" id="PTHR11005">
    <property type="entry name" value="LYSOSOMAL ACID LIPASE-RELATED"/>
    <property type="match status" value="1"/>
</dbReference>
<comment type="similarity">
    <text evidence="1 7">Belongs to the AB hydrolase superfamily. Lipase family.</text>
</comment>
<dbReference type="InterPro" id="IPR029058">
    <property type="entry name" value="AB_hydrolase_fold"/>
</dbReference>
<keyword evidence="12" id="KW-1185">Reference proteome</keyword>
<evidence type="ECO:0000256" key="1">
    <source>
        <dbReference type="ARBA" id="ARBA00010701"/>
    </source>
</evidence>